<dbReference type="CDD" id="cd01392">
    <property type="entry name" value="HTH_LacI"/>
    <property type="match status" value="1"/>
</dbReference>
<evidence type="ECO:0000256" key="3">
    <source>
        <dbReference type="ARBA" id="ARBA00023163"/>
    </source>
</evidence>
<keyword evidence="6" id="KW-1185">Reference proteome</keyword>
<keyword evidence="2 5" id="KW-0238">DNA-binding</keyword>
<dbReference type="SMART" id="SM00354">
    <property type="entry name" value="HTH_LACI"/>
    <property type="match status" value="1"/>
</dbReference>
<sequence>MVRIRPARLTDVAQAAGVSVATASRVLNGSPHRVSDQLSQRVHDAARQLNYAPNVGAQVLARSTSSTVAILVDDVTEHYCACVLAGVLITAEDRDLHVLVVPCQIDDRDIDLTSLRGYRPRAIVVAFSQPPTSEAATRLHGQLRALQQLGCDVVSIGDEGMTEKTLFSRRQPGISLEQKPLVQLGSEALETALQGLLLR</sequence>
<dbReference type="SUPFAM" id="SSF47413">
    <property type="entry name" value="lambda repressor-like DNA-binding domains"/>
    <property type="match status" value="1"/>
</dbReference>
<evidence type="ECO:0000313" key="6">
    <source>
        <dbReference type="Proteomes" id="UP000662939"/>
    </source>
</evidence>
<dbReference type="Gene3D" id="3.40.50.2300">
    <property type="match status" value="1"/>
</dbReference>
<keyword evidence="1" id="KW-0805">Transcription regulation</keyword>
<evidence type="ECO:0000313" key="5">
    <source>
        <dbReference type="EMBL" id="QSB05457.1"/>
    </source>
</evidence>
<dbReference type="Proteomes" id="UP000662939">
    <property type="component" value="Chromosome"/>
</dbReference>
<dbReference type="GO" id="GO:0000976">
    <property type="term" value="F:transcription cis-regulatory region binding"/>
    <property type="evidence" value="ECO:0007669"/>
    <property type="project" value="TreeGrafter"/>
</dbReference>
<dbReference type="KEGG" id="nav:JQS30_00480"/>
<evidence type="ECO:0000259" key="4">
    <source>
        <dbReference type="PROSITE" id="PS50932"/>
    </source>
</evidence>
<dbReference type="Pfam" id="PF00356">
    <property type="entry name" value="LacI"/>
    <property type="match status" value="1"/>
</dbReference>
<dbReference type="AlphaFoldDB" id="A0A895XK88"/>
<dbReference type="PANTHER" id="PTHR30146">
    <property type="entry name" value="LACI-RELATED TRANSCRIPTIONAL REPRESSOR"/>
    <property type="match status" value="1"/>
</dbReference>
<proteinExistence type="predicted"/>
<dbReference type="EMBL" id="CP070496">
    <property type="protein sequence ID" value="QSB05457.1"/>
    <property type="molecule type" value="Genomic_DNA"/>
</dbReference>
<dbReference type="PANTHER" id="PTHR30146:SF109">
    <property type="entry name" value="HTH-TYPE TRANSCRIPTIONAL REGULATOR GALS"/>
    <property type="match status" value="1"/>
</dbReference>
<dbReference type="InterPro" id="IPR010982">
    <property type="entry name" value="Lambda_DNA-bd_dom_sf"/>
</dbReference>
<feature type="domain" description="HTH lacI-type" evidence="4">
    <location>
        <begin position="7"/>
        <end position="62"/>
    </location>
</feature>
<reference evidence="5" key="1">
    <citation type="submission" date="2021-02" db="EMBL/GenBank/DDBJ databases">
        <title>Natronoglycomyces albus gen. nov., sp. nov, a haloalkaliphilic actinobacterium from a soda solonchak soil.</title>
        <authorList>
            <person name="Sorokin D.Y."/>
            <person name="Khijniak T.V."/>
            <person name="Zakharycheva A.P."/>
            <person name="Boueva O.V."/>
            <person name="Ariskina E.V."/>
            <person name="Hahnke R.L."/>
            <person name="Bunk B."/>
            <person name="Sproer C."/>
            <person name="Schumann P."/>
            <person name="Evtushenko L.I."/>
            <person name="Kublanov I.V."/>
        </authorList>
    </citation>
    <scope>NUCLEOTIDE SEQUENCE</scope>
    <source>
        <strain evidence="5">DSM 106290</strain>
    </source>
</reference>
<dbReference type="PRINTS" id="PR00036">
    <property type="entry name" value="HTHLACI"/>
</dbReference>
<dbReference type="InterPro" id="IPR000843">
    <property type="entry name" value="HTH_LacI"/>
</dbReference>
<protein>
    <submittedName>
        <fullName evidence="5">LacI family DNA-binding transcriptional regulator</fullName>
    </submittedName>
</protein>
<name>A0A895XK88_9ACTN</name>
<dbReference type="PROSITE" id="PS00356">
    <property type="entry name" value="HTH_LACI_1"/>
    <property type="match status" value="1"/>
</dbReference>
<gene>
    <name evidence="5" type="ORF">JQS30_00480</name>
</gene>
<keyword evidence="3" id="KW-0804">Transcription</keyword>
<dbReference type="PROSITE" id="PS50932">
    <property type="entry name" value="HTH_LACI_2"/>
    <property type="match status" value="1"/>
</dbReference>
<evidence type="ECO:0000256" key="1">
    <source>
        <dbReference type="ARBA" id="ARBA00023015"/>
    </source>
</evidence>
<dbReference type="RefSeq" id="WP_213171465.1">
    <property type="nucleotide sequence ID" value="NZ_CP070496.1"/>
</dbReference>
<organism evidence="5 6">
    <name type="scientific">Natronoglycomyces albus</name>
    <dbReference type="NCBI Taxonomy" id="2811108"/>
    <lineage>
        <taxon>Bacteria</taxon>
        <taxon>Bacillati</taxon>
        <taxon>Actinomycetota</taxon>
        <taxon>Actinomycetes</taxon>
        <taxon>Glycomycetales</taxon>
        <taxon>Glycomycetaceae</taxon>
        <taxon>Natronoglycomyces</taxon>
    </lineage>
</organism>
<dbReference type="Gene3D" id="1.10.260.40">
    <property type="entry name" value="lambda repressor-like DNA-binding domains"/>
    <property type="match status" value="1"/>
</dbReference>
<evidence type="ECO:0000256" key="2">
    <source>
        <dbReference type="ARBA" id="ARBA00023125"/>
    </source>
</evidence>
<accession>A0A895XK88</accession>
<dbReference type="GO" id="GO:0003700">
    <property type="term" value="F:DNA-binding transcription factor activity"/>
    <property type="evidence" value="ECO:0007669"/>
    <property type="project" value="TreeGrafter"/>
</dbReference>